<name>A0A1T4LLR6_9LACT</name>
<dbReference type="SMART" id="SM00882">
    <property type="entry name" value="CoA_trans"/>
    <property type="match status" value="1"/>
</dbReference>
<evidence type="ECO:0000256" key="1">
    <source>
        <dbReference type="ARBA" id="ARBA00007154"/>
    </source>
</evidence>
<reference evidence="6" key="1">
    <citation type="submission" date="2017-02" db="EMBL/GenBank/DDBJ databases">
        <authorList>
            <person name="Varghese N."/>
            <person name="Submissions S."/>
        </authorList>
    </citation>
    <scope>NUCLEOTIDE SEQUENCE [LARGE SCALE GENOMIC DNA]</scope>
    <source>
        <strain evidence="6">DSM 15739</strain>
    </source>
</reference>
<dbReference type="PIRSF" id="PIRSF000858">
    <property type="entry name" value="SCOT-t"/>
    <property type="match status" value="1"/>
</dbReference>
<feature type="active site" description="5-glutamyl coenzyme A thioester intermediate" evidence="4">
    <location>
        <position position="325"/>
    </location>
</feature>
<evidence type="ECO:0000256" key="2">
    <source>
        <dbReference type="ARBA" id="ARBA00022679"/>
    </source>
</evidence>
<dbReference type="OrthoDB" id="9805230at2"/>
<dbReference type="PANTHER" id="PTHR43293:SF1">
    <property type="entry name" value="ACETATE COA-TRANSFERASE YDIF"/>
    <property type="match status" value="1"/>
</dbReference>
<dbReference type="Proteomes" id="UP000189941">
    <property type="component" value="Unassembled WGS sequence"/>
</dbReference>
<dbReference type="EMBL" id="FUWO01000008">
    <property type="protein sequence ID" value="SJZ55655.1"/>
    <property type="molecule type" value="Genomic_DNA"/>
</dbReference>
<sequence length="528" mass="57790">MSKVISYREAANLVNDGDLLATLTFGLGGLPEQLLVGVEERYQEEQHPKDITFMWSCGIGNNQYGRGADHMTAPGLVKRLIAGHVGSSPGMVEKIVNNEYETYLWPQGVITQLYRAIAGRKPMLTKVGLKTFVDPRLEGSRSTTITKEDIIKVVELDGEEWLQYPNLKIDVAFIRGSYADENGNVSVKDETCKLEQLELAMATKNSGGIVVAQVKDVVQNGSIHPKDVQIPFGLVDYVVVAEEEKYHQQTMGTYYNPRLSGDIKVPVKTDSVKPAKLDVRKITARRAAMQLRPGDTINLGFGSPDMVAQVASEEGVADRYNATLEMGLWGGIPAVGLDFGSALNHEASIPMANQFDFYDGNGLDLTVLGIGEIDQYGNNNVTKFGPKVPGPGGFINISQNTKRIVFIGSFTVGGKSHCEDGKLVIDDQGKGPKFIKNVEQVSFSGEYAMESGQEVLYITERGVFDLFEGQVRLIEIAPGVDLQKDILDQMEFTPLISEDLKEMDPGIFSEKWGGLAAIIDANAKLNEK</sequence>
<keyword evidence="2 3" id="KW-0808">Transferase</keyword>
<keyword evidence="6" id="KW-1185">Reference proteome</keyword>
<dbReference type="STRING" id="1121925.SAMN02746011_01132"/>
<dbReference type="SUPFAM" id="SSF100950">
    <property type="entry name" value="NagB/RpiA/CoA transferase-like"/>
    <property type="match status" value="2"/>
</dbReference>
<evidence type="ECO:0000256" key="4">
    <source>
        <dbReference type="PIRSR" id="PIRSR000858-1"/>
    </source>
</evidence>
<accession>A0A1T4LLR6</accession>
<dbReference type="AlphaFoldDB" id="A0A1T4LLR6"/>
<organism evidence="5 6">
    <name type="scientific">Globicatella sulfidifaciens DSM 15739</name>
    <dbReference type="NCBI Taxonomy" id="1121925"/>
    <lineage>
        <taxon>Bacteria</taxon>
        <taxon>Bacillati</taxon>
        <taxon>Bacillota</taxon>
        <taxon>Bacilli</taxon>
        <taxon>Lactobacillales</taxon>
        <taxon>Aerococcaceae</taxon>
        <taxon>Globicatella</taxon>
    </lineage>
</organism>
<proteinExistence type="inferred from homology"/>
<evidence type="ECO:0000313" key="5">
    <source>
        <dbReference type="EMBL" id="SJZ55655.1"/>
    </source>
</evidence>
<dbReference type="Gene3D" id="3.40.1080.10">
    <property type="entry name" value="Glutaconate Coenzyme A-transferase"/>
    <property type="match status" value="2"/>
</dbReference>
<dbReference type="RefSeq" id="WP_078755883.1">
    <property type="nucleotide sequence ID" value="NZ_FUWO01000008.1"/>
</dbReference>
<dbReference type="PANTHER" id="PTHR43293">
    <property type="entry name" value="ACETATE COA-TRANSFERASE YDIF"/>
    <property type="match status" value="1"/>
</dbReference>
<gene>
    <name evidence="5" type="ORF">SAMN02746011_01132</name>
</gene>
<dbReference type="GO" id="GO:0046952">
    <property type="term" value="P:ketone body catabolic process"/>
    <property type="evidence" value="ECO:0007669"/>
    <property type="project" value="InterPro"/>
</dbReference>
<comment type="similarity">
    <text evidence="1 3">Belongs to the 3-oxoacid CoA-transferase family.</text>
</comment>
<dbReference type="GO" id="GO:0008410">
    <property type="term" value="F:CoA-transferase activity"/>
    <property type="evidence" value="ECO:0007669"/>
    <property type="project" value="InterPro"/>
</dbReference>
<dbReference type="Pfam" id="PF01144">
    <property type="entry name" value="CoA_trans"/>
    <property type="match status" value="1"/>
</dbReference>
<protein>
    <submittedName>
        <fullName evidence="5">Propionate CoA-transferase</fullName>
    </submittedName>
</protein>
<evidence type="ECO:0000256" key="3">
    <source>
        <dbReference type="PIRNR" id="PIRNR000858"/>
    </source>
</evidence>
<dbReference type="InterPro" id="IPR004165">
    <property type="entry name" value="CoA_trans_fam_I"/>
</dbReference>
<dbReference type="InterPro" id="IPR014388">
    <property type="entry name" value="3-oxoacid_CoA-transferase"/>
</dbReference>
<evidence type="ECO:0000313" key="6">
    <source>
        <dbReference type="Proteomes" id="UP000189941"/>
    </source>
</evidence>
<dbReference type="InterPro" id="IPR037171">
    <property type="entry name" value="NagB/RpiA_transferase-like"/>
</dbReference>